<dbReference type="EMBL" id="PYGK01000011">
    <property type="protein sequence ID" value="PSL26452.1"/>
    <property type="molecule type" value="Genomic_DNA"/>
</dbReference>
<evidence type="ECO:0000313" key="2">
    <source>
        <dbReference type="Proteomes" id="UP000240978"/>
    </source>
</evidence>
<reference evidence="1 2" key="1">
    <citation type="submission" date="2018-03" db="EMBL/GenBank/DDBJ databases">
        <title>Genomic Encyclopedia of Archaeal and Bacterial Type Strains, Phase II (KMG-II): from individual species to whole genera.</title>
        <authorList>
            <person name="Goeker M."/>
        </authorList>
    </citation>
    <scope>NUCLEOTIDE SEQUENCE [LARGE SCALE GENOMIC DNA]</scope>
    <source>
        <strain evidence="1 2">DSM 18107</strain>
    </source>
</reference>
<accession>A0A2P8FXL0</accession>
<keyword evidence="2" id="KW-1185">Reference proteome</keyword>
<proteinExistence type="predicted"/>
<name>A0A2P8FXL0_9BACT</name>
<organism evidence="1 2">
    <name type="scientific">Chitinophaga ginsengisoli</name>
    <dbReference type="NCBI Taxonomy" id="363837"/>
    <lineage>
        <taxon>Bacteria</taxon>
        <taxon>Pseudomonadati</taxon>
        <taxon>Bacteroidota</taxon>
        <taxon>Chitinophagia</taxon>
        <taxon>Chitinophagales</taxon>
        <taxon>Chitinophagaceae</taxon>
        <taxon>Chitinophaga</taxon>
    </lineage>
</organism>
<protein>
    <submittedName>
        <fullName evidence="1">Uncharacterized protein</fullName>
    </submittedName>
</protein>
<dbReference type="AlphaFoldDB" id="A0A2P8FXL0"/>
<sequence length="108" mass="12868">MDTSRFEIANFIAEAIKKDFTNLFIHCENELKWLDGIKFNTASQYRDWEWRIKEYREFIHEFTYILHTGNKPSGMKESDFKRTKPIIEALVEKGQLKSTILNIYSPTT</sequence>
<evidence type="ECO:0000313" key="1">
    <source>
        <dbReference type="EMBL" id="PSL26452.1"/>
    </source>
</evidence>
<comment type="caution">
    <text evidence="1">The sequence shown here is derived from an EMBL/GenBank/DDBJ whole genome shotgun (WGS) entry which is preliminary data.</text>
</comment>
<dbReference type="Proteomes" id="UP000240978">
    <property type="component" value="Unassembled WGS sequence"/>
</dbReference>
<dbReference type="RefSeq" id="WP_106604407.1">
    <property type="nucleotide sequence ID" value="NZ_PYGK01000011.1"/>
</dbReference>
<gene>
    <name evidence="1" type="ORF">CLV42_111166</name>
</gene>